<proteinExistence type="predicted"/>
<protein>
    <submittedName>
        <fullName evidence="1">Uncharacterized protein</fullName>
    </submittedName>
</protein>
<evidence type="ECO:0000313" key="1">
    <source>
        <dbReference type="EMBL" id="PSR80956.1"/>
    </source>
</evidence>
<dbReference type="EMBL" id="KZ678513">
    <property type="protein sequence ID" value="PSR80956.1"/>
    <property type="molecule type" value="Genomic_DNA"/>
</dbReference>
<reference evidence="1 2" key="1">
    <citation type="journal article" date="2018" name="Mycol. Prog.">
        <title>Coniella lustricola, a new species from submerged detritus.</title>
        <authorList>
            <person name="Raudabaugh D.B."/>
            <person name="Iturriaga T."/>
            <person name="Carver A."/>
            <person name="Mondo S."/>
            <person name="Pangilinan J."/>
            <person name="Lipzen A."/>
            <person name="He G."/>
            <person name="Amirebrahimi M."/>
            <person name="Grigoriev I.V."/>
            <person name="Miller A.N."/>
        </authorList>
    </citation>
    <scope>NUCLEOTIDE SEQUENCE [LARGE SCALE GENOMIC DNA]</scope>
    <source>
        <strain evidence="1 2">B22-T-1</strain>
    </source>
</reference>
<keyword evidence="2" id="KW-1185">Reference proteome</keyword>
<evidence type="ECO:0000313" key="2">
    <source>
        <dbReference type="Proteomes" id="UP000241462"/>
    </source>
</evidence>
<name>A0A2T3A181_9PEZI</name>
<dbReference type="Proteomes" id="UP000241462">
    <property type="component" value="Unassembled WGS sequence"/>
</dbReference>
<dbReference type="AlphaFoldDB" id="A0A2T3A181"/>
<dbReference type="InParanoid" id="A0A2T3A181"/>
<gene>
    <name evidence="1" type="ORF">BD289DRAFT_439723</name>
</gene>
<organism evidence="1 2">
    <name type="scientific">Coniella lustricola</name>
    <dbReference type="NCBI Taxonomy" id="2025994"/>
    <lineage>
        <taxon>Eukaryota</taxon>
        <taxon>Fungi</taxon>
        <taxon>Dikarya</taxon>
        <taxon>Ascomycota</taxon>
        <taxon>Pezizomycotina</taxon>
        <taxon>Sordariomycetes</taxon>
        <taxon>Sordariomycetidae</taxon>
        <taxon>Diaporthales</taxon>
        <taxon>Schizoparmaceae</taxon>
        <taxon>Coniella</taxon>
    </lineage>
</organism>
<accession>A0A2T3A181</accession>
<sequence length="57" mass="6544">MNCLIMKMLKLMKPPISSLKRTICLRMPNSNWWTIDWTIDLESSAAGSATLLMRLDC</sequence>